<feature type="transmembrane region" description="Helical" evidence="1">
    <location>
        <begin position="20"/>
        <end position="39"/>
    </location>
</feature>
<feature type="transmembrane region" description="Helical" evidence="1">
    <location>
        <begin position="45"/>
        <end position="64"/>
    </location>
</feature>
<evidence type="ECO:0000313" key="3">
    <source>
        <dbReference type="Proteomes" id="UP000616114"/>
    </source>
</evidence>
<reference evidence="2" key="1">
    <citation type="journal article" date="2014" name="Int. J. Syst. Evol. Microbiol.">
        <title>Complete genome sequence of Corynebacterium casei LMG S-19264T (=DSM 44701T), isolated from a smear-ripened cheese.</title>
        <authorList>
            <consortium name="US DOE Joint Genome Institute (JGI-PGF)"/>
            <person name="Walter F."/>
            <person name="Albersmeier A."/>
            <person name="Kalinowski J."/>
            <person name="Ruckert C."/>
        </authorList>
    </citation>
    <scope>NUCLEOTIDE SEQUENCE</scope>
    <source>
        <strain evidence="2">CGMCC 1.12785</strain>
    </source>
</reference>
<keyword evidence="1" id="KW-0812">Transmembrane</keyword>
<comment type="caution">
    <text evidence="2">The sequence shown here is derived from an EMBL/GenBank/DDBJ whole genome shotgun (WGS) entry which is preliminary data.</text>
</comment>
<proteinExistence type="predicted"/>
<dbReference type="AlphaFoldDB" id="A0A8J2XJS4"/>
<reference evidence="2" key="2">
    <citation type="submission" date="2020-09" db="EMBL/GenBank/DDBJ databases">
        <authorList>
            <person name="Sun Q."/>
            <person name="Zhou Y."/>
        </authorList>
    </citation>
    <scope>NUCLEOTIDE SEQUENCE</scope>
    <source>
        <strain evidence="2">CGMCC 1.12785</strain>
    </source>
</reference>
<protein>
    <submittedName>
        <fullName evidence="2">Membrane protein</fullName>
    </submittedName>
</protein>
<keyword evidence="3" id="KW-1185">Reference proteome</keyword>
<evidence type="ECO:0000256" key="1">
    <source>
        <dbReference type="SAM" id="Phobius"/>
    </source>
</evidence>
<keyword evidence="1" id="KW-0472">Membrane</keyword>
<gene>
    <name evidence="2" type="ORF">GCM10011333_08840</name>
</gene>
<evidence type="ECO:0000313" key="2">
    <source>
        <dbReference type="EMBL" id="GGA08222.1"/>
    </source>
</evidence>
<accession>A0A8J2XJS4</accession>
<name>A0A8J2XJS4_9MICO</name>
<dbReference type="Proteomes" id="UP000616114">
    <property type="component" value="Unassembled WGS sequence"/>
</dbReference>
<dbReference type="Pfam" id="PF11292">
    <property type="entry name" value="DUF3093"/>
    <property type="match status" value="1"/>
</dbReference>
<sequence>MPKETTRTPVYRERLWPSAWIALLGAAIAALSALMAVPIGAGPAIAAGGAAAIVTALVLLRSAATVSVTDAELRAGAAHIELRHISAAEPLSGDQAREALGPGLDARAFLLTRPWVRSLVRVYLDDPADPTPYWLLSSRRPQELAAALGRPAR</sequence>
<dbReference type="RefSeq" id="WP_229744928.1">
    <property type="nucleotide sequence ID" value="NZ_BMFY01000003.1"/>
</dbReference>
<dbReference type="InterPro" id="IPR021443">
    <property type="entry name" value="DUF3093"/>
</dbReference>
<organism evidence="2 3">
    <name type="scientific">Sediminivirga luteola</name>
    <dbReference type="NCBI Taxonomy" id="1774748"/>
    <lineage>
        <taxon>Bacteria</taxon>
        <taxon>Bacillati</taxon>
        <taxon>Actinomycetota</taxon>
        <taxon>Actinomycetes</taxon>
        <taxon>Micrococcales</taxon>
        <taxon>Brevibacteriaceae</taxon>
        <taxon>Sediminivirga</taxon>
    </lineage>
</organism>
<dbReference type="EMBL" id="BMFY01000003">
    <property type="protein sequence ID" value="GGA08222.1"/>
    <property type="molecule type" value="Genomic_DNA"/>
</dbReference>
<keyword evidence="1" id="KW-1133">Transmembrane helix</keyword>